<dbReference type="InParanoid" id="A0A7R8V3X6"/>
<accession>A0A7R8V3X6</accession>
<feature type="region of interest" description="Disordered" evidence="1">
    <location>
        <begin position="159"/>
        <end position="210"/>
    </location>
</feature>
<dbReference type="Proteomes" id="UP000594454">
    <property type="component" value="Chromosome 5"/>
</dbReference>
<sequence>MLIIKFNRILTKINHILEVIPICLSINVELYYKAKKSHLTSIGIEKELEMLLKDKFQIVNDCCEKSKLDDLYFNKKPITKLKNTNLNELGDLPSEIWKSKQFWEGALEPIPKDVRALVGGTLTTLFVFLILCWKCSCYSCSTRKQRDLEASHPNFHHGRVKVKRQKRDATPAPLPDKVLSEASLDSVPEEEEKKPPQSPAETLQPKRLPV</sequence>
<proteinExistence type="predicted"/>
<reference evidence="2 3" key="1">
    <citation type="submission" date="2020-11" db="EMBL/GenBank/DDBJ databases">
        <authorList>
            <person name="Wallbank WR R."/>
            <person name="Pardo Diaz C."/>
            <person name="Kozak K."/>
            <person name="Martin S."/>
            <person name="Jiggins C."/>
            <person name="Moest M."/>
            <person name="Warren A I."/>
            <person name="Generalovic N T."/>
            <person name="Byers J.R.P. K."/>
            <person name="Montejo-Kovacevich G."/>
            <person name="Yen C E."/>
        </authorList>
    </citation>
    <scope>NUCLEOTIDE SEQUENCE [LARGE SCALE GENOMIC DNA]</scope>
</reference>
<evidence type="ECO:0000313" key="2">
    <source>
        <dbReference type="EMBL" id="CAD7091572.1"/>
    </source>
</evidence>
<dbReference type="EMBL" id="LR899013">
    <property type="protein sequence ID" value="CAD7091572.1"/>
    <property type="molecule type" value="Genomic_DNA"/>
</dbReference>
<protein>
    <submittedName>
        <fullName evidence="2">Uncharacterized protein</fullName>
    </submittedName>
</protein>
<evidence type="ECO:0000313" key="3">
    <source>
        <dbReference type="Proteomes" id="UP000594454"/>
    </source>
</evidence>
<name>A0A7R8V3X6_HERIL</name>
<keyword evidence="3" id="KW-1185">Reference proteome</keyword>
<gene>
    <name evidence="2" type="ORF">HERILL_LOCUS13984</name>
</gene>
<evidence type="ECO:0000256" key="1">
    <source>
        <dbReference type="SAM" id="MobiDB-lite"/>
    </source>
</evidence>
<dbReference type="AlphaFoldDB" id="A0A7R8V3X6"/>
<organism evidence="2 3">
    <name type="scientific">Hermetia illucens</name>
    <name type="common">Black soldier fly</name>
    <dbReference type="NCBI Taxonomy" id="343691"/>
    <lineage>
        <taxon>Eukaryota</taxon>
        <taxon>Metazoa</taxon>
        <taxon>Ecdysozoa</taxon>
        <taxon>Arthropoda</taxon>
        <taxon>Hexapoda</taxon>
        <taxon>Insecta</taxon>
        <taxon>Pterygota</taxon>
        <taxon>Neoptera</taxon>
        <taxon>Endopterygota</taxon>
        <taxon>Diptera</taxon>
        <taxon>Brachycera</taxon>
        <taxon>Stratiomyomorpha</taxon>
        <taxon>Stratiomyidae</taxon>
        <taxon>Hermetiinae</taxon>
        <taxon>Hermetia</taxon>
    </lineage>
</organism>